<name>A0ABR2IJM0_9EUKA</name>
<dbReference type="Gene3D" id="3.30.70.330">
    <property type="match status" value="1"/>
</dbReference>
<dbReference type="InterPro" id="IPR035979">
    <property type="entry name" value="RBD_domain_sf"/>
</dbReference>
<dbReference type="InterPro" id="IPR012677">
    <property type="entry name" value="Nucleotide-bd_a/b_plait_sf"/>
</dbReference>
<accession>A0ABR2IJM0</accession>
<proteinExistence type="predicted"/>
<keyword evidence="2" id="KW-0813">Transport</keyword>
<dbReference type="EMBL" id="JAPFFF010000017">
    <property type="protein sequence ID" value="KAK8863846.1"/>
    <property type="molecule type" value="Genomic_DNA"/>
</dbReference>
<dbReference type="SUPFAM" id="SSF54928">
    <property type="entry name" value="RNA-binding domain, RBD"/>
    <property type="match status" value="1"/>
</dbReference>
<gene>
    <name evidence="6" type="ORF">M9Y10_011537</name>
</gene>
<protein>
    <submittedName>
        <fullName evidence="6">Nucleoporin nup35</fullName>
    </submittedName>
</protein>
<evidence type="ECO:0000256" key="3">
    <source>
        <dbReference type="ARBA" id="ARBA00023010"/>
    </source>
</evidence>
<feature type="domain" description="RRM Nup35-type" evidence="5">
    <location>
        <begin position="74"/>
        <end position="126"/>
    </location>
</feature>
<evidence type="ECO:0000259" key="5">
    <source>
        <dbReference type="Pfam" id="PF05172"/>
    </source>
</evidence>
<keyword evidence="3" id="KW-0811">Translocation</keyword>
<evidence type="ECO:0000313" key="6">
    <source>
        <dbReference type="EMBL" id="KAK8863846.1"/>
    </source>
</evidence>
<dbReference type="Proteomes" id="UP001470230">
    <property type="component" value="Unassembled WGS sequence"/>
</dbReference>
<evidence type="ECO:0000256" key="4">
    <source>
        <dbReference type="ARBA" id="ARBA00023132"/>
    </source>
</evidence>
<reference evidence="6 7" key="1">
    <citation type="submission" date="2024-04" db="EMBL/GenBank/DDBJ databases">
        <title>Tritrichomonas musculus Genome.</title>
        <authorList>
            <person name="Alves-Ferreira E."/>
            <person name="Grigg M."/>
            <person name="Lorenzi H."/>
            <person name="Galac M."/>
        </authorList>
    </citation>
    <scope>NUCLEOTIDE SEQUENCE [LARGE SCALE GENOMIC DNA]</scope>
    <source>
        <strain evidence="6 7">EAF2021</strain>
    </source>
</reference>
<comment type="caution">
    <text evidence="6">The sequence shown here is derived from an EMBL/GenBank/DDBJ whole genome shotgun (WGS) entry which is preliminary data.</text>
</comment>
<keyword evidence="2" id="KW-0653">Protein transport</keyword>
<evidence type="ECO:0000313" key="7">
    <source>
        <dbReference type="Proteomes" id="UP001470230"/>
    </source>
</evidence>
<keyword evidence="4" id="KW-0906">Nuclear pore complex</keyword>
<dbReference type="Pfam" id="PF05172">
    <property type="entry name" value="RRM_Nup35"/>
    <property type="match status" value="1"/>
</dbReference>
<dbReference type="InterPro" id="IPR007846">
    <property type="entry name" value="RRM_NUP35_dom"/>
</dbReference>
<evidence type="ECO:0000256" key="2">
    <source>
        <dbReference type="ARBA" id="ARBA00022927"/>
    </source>
</evidence>
<evidence type="ECO:0000256" key="1">
    <source>
        <dbReference type="ARBA" id="ARBA00004567"/>
    </source>
</evidence>
<keyword evidence="4" id="KW-0539">Nucleus</keyword>
<sequence length="192" mass="21403">MSGKDQQFLFSRIFGSRAGNNLSKDKQTRNLVAQRTEEETFVKDADFMTDQPSGTIYDRDKIYGVSKHIKAHDIGTWVTIIGTIPGHTDEVVQYFSKYGTILRVEDTSGNWMYIEYPSTDIAKSVVDKCSGAPQLISNRMAVACVAGRVRSEFVTQKPKPPDKVEFVPNTKGVVIPEEKRGIVGTIFDSIFG</sequence>
<keyword evidence="4" id="KW-0509">mRNA transport</keyword>
<keyword evidence="7" id="KW-1185">Reference proteome</keyword>
<comment type="subcellular location">
    <subcellularLocation>
        <location evidence="1">Nucleus</location>
        <location evidence="1">Nuclear pore complex</location>
    </subcellularLocation>
</comment>
<organism evidence="6 7">
    <name type="scientific">Tritrichomonas musculus</name>
    <dbReference type="NCBI Taxonomy" id="1915356"/>
    <lineage>
        <taxon>Eukaryota</taxon>
        <taxon>Metamonada</taxon>
        <taxon>Parabasalia</taxon>
        <taxon>Tritrichomonadida</taxon>
        <taxon>Tritrichomonadidae</taxon>
        <taxon>Tritrichomonas</taxon>
    </lineage>
</organism>